<name>A0A1I4Z6L0_9FLAO</name>
<reference evidence="3 4" key="1">
    <citation type="submission" date="2016-10" db="EMBL/GenBank/DDBJ databases">
        <authorList>
            <person name="de Groot N.N."/>
        </authorList>
    </citation>
    <scope>NUCLEOTIDE SEQUENCE [LARGE SCALE GENOMIC DNA]</scope>
    <source>
        <strain evidence="3 4">DSM 17794</strain>
    </source>
</reference>
<evidence type="ECO:0000256" key="1">
    <source>
        <dbReference type="SAM" id="SignalP"/>
    </source>
</evidence>
<proteinExistence type="predicted"/>
<evidence type="ECO:0000259" key="2">
    <source>
        <dbReference type="Pfam" id="PF19081"/>
    </source>
</evidence>
<dbReference type="InterPro" id="IPR044023">
    <property type="entry name" value="Ig_7"/>
</dbReference>
<keyword evidence="4" id="KW-1185">Reference proteome</keyword>
<feature type="chain" id="PRO_5011670705" evidence="1">
    <location>
        <begin position="19"/>
        <end position="619"/>
    </location>
</feature>
<dbReference type="Proteomes" id="UP000199153">
    <property type="component" value="Unassembled WGS sequence"/>
</dbReference>
<keyword evidence="1" id="KW-0732">Signal</keyword>
<dbReference type="STRING" id="287099.SAMN05660413_01140"/>
<dbReference type="Gene3D" id="2.60.40.2700">
    <property type="match status" value="1"/>
</dbReference>
<dbReference type="AlphaFoldDB" id="A0A1I4Z6L0"/>
<accession>A0A1I4Z6L0</accession>
<dbReference type="OrthoDB" id="1652165at2"/>
<dbReference type="Pfam" id="PF19081">
    <property type="entry name" value="Ig_7"/>
    <property type="match status" value="1"/>
</dbReference>
<dbReference type="InterPro" id="IPR026341">
    <property type="entry name" value="T9SS_type_B"/>
</dbReference>
<protein>
    <submittedName>
        <fullName evidence="3">Gliding motility-associated C-terminal domain-containing protein</fullName>
    </submittedName>
</protein>
<dbReference type="EMBL" id="FOVL01000005">
    <property type="protein sequence ID" value="SFN45906.1"/>
    <property type="molecule type" value="Genomic_DNA"/>
</dbReference>
<dbReference type="RefSeq" id="WP_093406997.1">
    <property type="nucleotide sequence ID" value="NZ_FOVL01000005.1"/>
</dbReference>
<evidence type="ECO:0000313" key="3">
    <source>
        <dbReference type="EMBL" id="SFN45906.1"/>
    </source>
</evidence>
<organism evidence="3 4">
    <name type="scientific">Salegentibacter flavus</name>
    <dbReference type="NCBI Taxonomy" id="287099"/>
    <lineage>
        <taxon>Bacteria</taxon>
        <taxon>Pseudomonadati</taxon>
        <taxon>Bacteroidota</taxon>
        <taxon>Flavobacteriia</taxon>
        <taxon>Flavobacteriales</taxon>
        <taxon>Flavobacteriaceae</taxon>
        <taxon>Salegentibacter</taxon>
    </lineage>
</organism>
<gene>
    <name evidence="3" type="ORF">SAMN05660413_01140</name>
</gene>
<feature type="signal peptide" evidence="1">
    <location>
        <begin position="1"/>
        <end position="18"/>
    </location>
</feature>
<sequence length="619" mass="68971">MKYLFLFALFITTSQAFSQLGFCEGSKGDPIFHETFNGGGPLPPNTTTYTFVDGHDPNDGEYTVSDEIGTEIGGWFTYLPNTTISNGNALIVNASITAGQFYEYRVSGLCENTSYEFSAFLMNILSPTSICEGGHIPINVKFQIWDQTDTEILAEGSTGDIQTKNSPQWEEYALTFKSEPGQASVILRMYNNSDGGCGNDLAIDDIIFRSCGDLTEISTPMVDASELNLCEENAPISLDLTATPDFSAYDDHYFQWQESTNNDDWDDIPGEISDEYTTPQLSSSRYYRVKVAEDPVNLANNLCSTVSEPFLINIVETPKAPVSNGDKTICSNEEIPSLSVEIEDDETVNWYASEIGADLLLENSENFTPEDGGIYYAEAVKPGFECAASKRTPVELEIYEVPLAEDEKLQICEQGELELDAGVDVSLYNWSTGETTRKISVNTPGNYRVDLINSNGCSAIKNIEVTAVDLVGIEDIISDERKLIIKPMVNGEFEYSIDGNIFQESNEFNLSGGVYTVYMRDKAGCETISQDFPHLVFPKFITPNGDGYNDSFRVKGLEFFSKSRIRIYDRYGKLLKSGNGQNFSWDGRLDGRELPSTDYWYEIKIENFPVQKGHFSLIR</sequence>
<dbReference type="Gene3D" id="2.60.120.260">
    <property type="entry name" value="Galactose-binding domain-like"/>
    <property type="match status" value="1"/>
</dbReference>
<feature type="domain" description="Ig-like" evidence="2">
    <location>
        <begin position="318"/>
        <end position="398"/>
    </location>
</feature>
<dbReference type="NCBIfam" id="TIGR04131">
    <property type="entry name" value="Bac_Flav_CTERM"/>
    <property type="match status" value="1"/>
</dbReference>
<evidence type="ECO:0000313" key="4">
    <source>
        <dbReference type="Proteomes" id="UP000199153"/>
    </source>
</evidence>
<dbReference type="Pfam" id="PF13585">
    <property type="entry name" value="CHU_C"/>
    <property type="match status" value="1"/>
</dbReference>